<sequence>MKISEIEINVDSSLWAIIGMIKYSLTQMQYPDIDKTIDRFTKHYKNILQEHEEEDQTDLARYYRLISVFKPALASILKPGTEHDQLCDIAISQFNVVLDRIRREVNDDNPRKKKIRGPTLPGSGKSINLKYFCSVCKQEFEIPAEMQVKLLNSDNKMELPKHCDTEMQIRIAPPKKEGPIKKEDKSVKKIEIYPAELLMGHTDSKESNVEYLKLVSVGIDIGSSTSHLIFSRLTLRKEISFFNMTNRFILVDREIIYEGNIIFTPLLDRNTIDIEAIIKFCEEEYQKAGFTPETVDTGAVIVTGETAKKQNAAEIVNRISSESGKFVSASAGPNFESLLGALGSGIVRQSSQLQKTILNSDIGGGTSNMAISSKGDVISCSCINVGGRLLGIDENFKIWRIDGPSEFLMKELNMQYNIGDTILERDARILAHEYAKAQLEVMQGPATSKIAQGLMMTDDLDFSTPIDFYSFSGGIGEMIHETNQNPTTYNDIGHYLAEEIKLLMDKEGLLLIEPENKIRATVIGAGAFSLSVSGSTCYVDEDIKLPLNNVPVIPVNLTQDNFSPTNVMEEINKAFSKYDMKEGDDLAALYFKSPIYPKEELLTIFAKSLEKALPNSIVNQKQIILLFQSDLAKLLGLTIHKQTAITSNLICLDELTLEAGDWIDIGPSLHKPPKEAFPVTIKSLVFNH</sequence>
<dbReference type="GeneID" id="41328227"/>
<dbReference type="KEGG" id="psyt:DSAG12_00223"/>
<protein>
    <submittedName>
        <fullName evidence="1">Ethanolamine ammonia-lyase reactivating factor EutA</fullName>
    </submittedName>
</protein>
<evidence type="ECO:0000313" key="2">
    <source>
        <dbReference type="Proteomes" id="UP000321408"/>
    </source>
</evidence>
<dbReference type="OrthoDB" id="163865at2157"/>
<dbReference type="RefSeq" id="WP_147661366.1">
    <property type="nucleotide sequence ID" value="NZ_CP042905.2"/>
</dbReference>
<accession>A0A5B9D6E6</accession>
<reference evidence="1 2" key="1">
    <citation type="journal article" date="2020" name="Nature">
        <title>Isolation of an archaeon at the prokaryote-eukaryote interface.</title>
        <authorList>
            <person name="Imachi H."/>
            <person name="Nobu M.K."/>
            <person name="Nakahara N."/>
            <person name="Morono Y."/>
            <person name="Ogawara M."/>
            <person name="Takaki Y."/>
            <person name="Takano Y."/>
            <person name="Uematsu K."/>
            <person name="Ikuta T."/>
            <person name="Ito M."/>
            <person name="Matsui Y."/>
            <person name="Miyazaki M."/>
            <person name="Murata K."/>
            <person name="Saito Y."/>
            <person name="Sakai S."/>
            <person name="Song C."/>
            <person name="Tasumi E."/>
            <person name="Yamanaka Y."/>
            <person name="Yamaguchi T."/>
            <person name="Kamagata Y."/>
            <person name="Tamaki H."/>
            <person name="Takai K."/>
        </authorList>
    </citation>
    <scope>NUCLEOTIDE SEQUENCE [LARGE SCALE GENOMIC DNA]</scope>
    <source>
        <strain evidence="1 2">MK-D1</strain>
    </source>
</reference>
<dbReference type="InterPro" id="IPR043129">
    <property type="entry name" value="ATPase_NBD"/>
</dbReference>
<proteinExistence type="predicted"/>
<reference evidence="1 2" key="2">
    <citation type="journal article" date="2024" name="Int. J. Syst. Evol. Microbiol.">
        <title>Promethearchaeum syntrophicum gen. nov., sp. nov., an anaerobic, obligately syntrophic archaeon, the first isolate of the lineage 'Asgard' archaea, and proposal of the new archaeal phylum Promethearchaeota phyl. nov. and kingdom Promethearchaeati regn. nov.</title>
        <authorList>
            <person name="Imachi H."/>
            <person name="Nobu M.K."/>
            <person name="Kato S."/>
            <person name="Takaki Y."/>
            <person name="Miyazaki M."/>
            <person name="Miyata M."/>
            <person name="Ogawara M."/>
            <person name="Saito Y."/>
            <person name="Sakai S."/>
            <person name="Tahara Y.O."/>
            <person name="Takano Y."/>
            <person name="Tasumi E."/>
            <person name="Uematsu K."/>
            <person name="Yoshimura T."/>
            <person name="Itoh T."/>
            <person name="Ohkuma M."/>
            <person name="Takai K."/>
        </authorList>
    </citation>
    <scope>NUCLEOTIDE SEQUENCE [LARGE SCALE GENOMIC DNA]</scope>
    <source>
        <strain evidence="1 2">MK-D1</strain>
    </source>
</reference>
<dbReference type="GO" id="GO:0016829">
    <property type="term" value="F:lyase activity"/>
    <property type="evidence" value="ECO:0007669"/>
    <property type="project" value="UniProtKB-KW"/>
</dbReference>
<dbReference type="AlphaFoldDB" id="A0A5B9D6E6"/>
<dbReference type="EMBL" id="CP042905">
    <property type="protein sequence ID" value="QEE14410.1"/>
    <property type="molecule type" value="Genomic_DNA"/>
</dbReference>
<organism evidence="1 2">
    <name type="scientific">Promethearchaeum syntrophicum</name>
    <dbReference type="NCBI Taxonomy" id="2594042"/>
    <lineage>
        <taxon>Archaea</taxon>
        <taxon>Promethearchaeati</taxon>
        <taxon>Promethearchaeota</taxon>
        <taxon>Promethearchaeia</taxon>
        <taxon>Promethearchaeales</taxon>
        <taxon>Promethearchaeaceae</taxon>
        <taxon>Promethearchaeum</taxon>
    </lineage>
</organism>
<name>A0A5B9D6E6_9ARCH</name>
<dbReference type="Pfam" id="PF06277">
    <property type="entry name" value="EutA"/>
    <property type="match status" value="1"/>
</dbReference>
<dbReference type="SUPFAM" id="SSF53067">
    <property type="entry name" value="Actin-like ATPase domain"/>
    <property type="match status" value="1"/>
</dbReference>
<dbReference type="Proteomes" id="UP000321408">
    <property type="component" value="Chromosome"/>
</dbReference>
<keyword evidence="2" id="KW-1185">Reference proteome</keyword>
<gene>
    <name evidence="1" type="ORF">DSAG12_00223</name>
</gene>
<dbReference type="InterPro" id="IPR009377">
    <property type="entry name" value="EutA"/>
</dbReference>
<evidence type="ECO:0000313" key="1">
    <source>
        <dbReference type="EMBL" id="QEE14410.1"/>
    </source>
</evidence>